<dbReference type="PROSITE" id="PS50987">
    <property type="entry name" value="HTH_ARSR_2"/>
    <property type="match status" value="1"/>
</dbReference>
<feature type="domain" description="HTH arsR-type" evidence="2">
    <location>
        <begin position="1"/>
        <end position="95"/>
    </location>
</feature>
<keyword evidence="4" id="KW-1185">Reference proteome</keyword>
<dbReference type="Proteomes" id="UP000576792">
    <property type="component" value="Unassembled WGS sequence"/>
</dbReference>
<dbReference type="InterPro" id="IPR001845">
    <property type="entry name" value="HTH_ArsR_DNA-bd_dom"/>
</dbReference>
<dbReference type="Gene3D" id="1.10.10.10">
    <property type="entry name" value="Winged helix-like DNA-binding domain superfamily/Winged helix DNA-binding domain"/>
    <property type="match status" value="1"/>
</dbReference>
<feature type="region of interest" description="Disordered" evidence="1">
    <location>
        <begin position="107"/>
        <end position="131"/>
    </location>
</feature>
<evidence type="ECO:0000256" key="1">
    <source>
        <dbReference type="SAM" id="MobiDB-lite"/>
    </source>
</evidence>
<dbReference type="InterPro" id="IPR036390">
    <property type="entry name" value="WH_DNA-bd_sf"/>
</dbReference>
<evidence type="ECO:0000259" key="2">
    <source>
        <dbReference type="PROSITE" id="PS50987"/>
    </source>
</evidence>
<feature type="compositionally biased region" description="Polar residues" evidence="1">
    <location>
        <begin position="118"/>
        <end position="131"/>
    </location>
</feature>
<dbReference type="SMART" id="SM00418">
    <property type="entry name" value="HTH_ARSR"/>
    <property type="match status" value="1"/>
</dbReference>
<dbReference type="GO" id="GO:0003677">
    <property type="term" value="F:DNA binding"/>
    <property type="evidence" value="ECO:0007669"/>
    <property type="project" value="UniProtKB-KW"/>
</dbReference>
<dbReference type="Pfam" id="PF12840">
    <property type="entry name" value="HTH_20"/>
    <property type="match status" value="1"/>
</dbReference>
<sequence>MEALLDDHVDAMFQALADRTRRDIVRRVMVEELSVSELADSYEMSFAGVQKHVAVLERAGLVSKQRVGRAQIAHVEISAIRTVSSMLSELEGVWSARVERIDGLLAQDGPEVDENKEQSCLSSKPPTTNIP</sequence>
<dbReference type="SUPFAM" id="SSF46785">
    <property type="entry name" value="Winged helix' DNA-binding domain"/>
    <property type="match status" value="1"/>
</dbReference>
<dbReference type="InterPro" id="IPR036388">
    <property type="entry name" value="WH-like_DNA-bd_sf"/>
</dbReference>
<organism evidence="3 4">
    <name type="scientific">Brevibacterium marinum</name>
    <dbReference type="NCBI Taxonomy" id="418643"/>
    <lineage>
        <taxon>Bacteria</taxon>
        <taxon>Bacillati</taxon>
        <taxon>Actinomycetota</taxon>
        <taxon>Actinomycetes</taxon>
        <taxon>Micrococcales</taxon>
        <taxon>Brevibacteriaceae</taxon>
        <taxon>Brevibacterium</taxon>
    </lineage>
</organism>
<dbReference type="EMBL" id="JAATJN010000001">
    <property type="protein sequence ID" value="NJC55950.1"/>
    <property type="molecule type" value="Genomic_DNA"/>
</dbReference>
<dbReference type="InterPro" id="IPR011991">
    <property type="entry name" value="ArsR-like_HTH"/>
</dbReference>
<dbReference type="GO" id="GO:0003700">
    <property type="term" value="F:DNA-binding transcription factor activity"/>
    <property type="evidence" value="ECO:0007669"/>
    <property type="project" value="InterPro"/>
</dbReference>
<dbReference type="NCBIfam" id="NF033788">
    <property type="entry name" value="HTH_metalloreg"/>
    <property type="match status" value="1"/>
</dbReference>
<dbReference type="PRINTS" id="PR00778">
    <property type="entry name" value="HTHARSR"/>
</dbReference>
<keyword evidence="3" id="KW-0238">DNA-binding</keyword>
<proteinExistence type="predicted"/>
<dbReference type="AlphaFoldDB" id="A0A846RXV0"/>
<name>A0A846RXV0_9MICO</name>
<gene>
    <name evidence="3" type="ORF">BKA07_000985</name>
</gene>
<evidence type="ECO:0000313" key="3">
    <source>
        <dbReference type="EMBL" id="NJC55950.1"/>
    </source>
</evidence>
<dbReference type="RefSeq" id="WP_167949904.1">
    <property type="nucleotide sequence ID" value="NZ_BAAAPQ010000026.1"/>
</dbReference>
<comment type="caution">
    <text evidence="3">The sequence shown here is derived from an EMBL/GenBank/DDBJ whole genome shotgun (WGS) entry which is preliminary data.</text>
</comment>
<protein>
    <submittedName>
        <fullName evidence="3">DNA-binding transcriptional ArsR family regulator</fullName>
    </submittedName>
</protein>
<dbReference type="CDD" id="cd00090">
    <property type="entry name" value="HTH_ARSR"/>
    <property type="match status" value="1"/>
</dbReference>
<dbReference type="PANTHER" id="PTHR38600:SF2">
    <property type="entry name" value="SLL0088 PROTEIN"/>
    <property type="match status" value="1"/>
</dbReference>
<dbReference type="PANTHER" id="PTHR38600">
    <property type="entry name" value="TRANSCRIPTIONAL REGULATORY PROTEIN"/>
    <property type="match status" value="1"/>
</dbReference>
<accession>A0A846RXV0</accession>
<reference evidence="3 4" key="1">
    <citation type="submission" date="2020-03" db="EMBL/GenBank/DDBJ databases">
        <title>Sequencing the genomes of 1000 actinobacteria strains.</title>
        <authorList>
            <person name="Klenk H.-P."/>
        </authorList>
    </citation>
    <scope>NUCLEOTIDE SEQUENCE [LARGE SCALE GENOMIC DNA]</scope>
    <source>
        <strain evidence="3 4">DSM 18964</strain>
    </source>
</reference>
<evidence type="ECO:0000313" key="4">
    <source>
        <dbReference type="Proteomes" id="UP000576792"/>
    </source>
</evidence>